<dbReference type="HOGENOM" id="CLU_2201944_0_0_1"/>
<dbReference type="AlphaFoldDB" id="F0WKF0"/>
<name>F0WKF0_9STRA</name>
<dbReference type="EMBL" id="FR824177">
    <property type="protein sequence ID" value="CCA21754.1"/>
    <property type="molecule type" value="Genomic_DNA"/>
</dbReference>
<organism evidence="1">
    <name type="scientific">Albugo laibachii Nc14</name>
    <dbReference type="NCBI Taxonomy" id="890382"/>
    <lineage>
        <taxon>Eukaryota</taxon>
        <taxon>Sar</taxon>
        <taxon>Stramenopiles</taxon>
        <taxon>Oomycota</taxon>
        <taxon>Peronosporomycetes</taxon>
        <taxon>Albuginales</taxon>
        <taxon>Albuginaceae</taxon>
        <taxon>Albugo</taxon>
    </lineage>
</organism>
<reference evidence="1" key="1">
    <citation type="journal article" date="2011" name="PLoS Biol.">
        <title>Gene gain and loss during evolution of obligate parasitism in the white rust pathogen of Arabidopsis thaliana.</title>
        <authorList>
            <person name="Kemen E."/>
            <person name="Gardiner A."/>
            <person name="Schultz-Larsen T."/>
            <person name="Kemen A.C."/>
            <person name="Balmuth A.L."/>
            <person name="Robert-Seilaniantz A."/>
            <person name="Bailey K."/>
            <person name="Holub E."/>
            <person name="Studholme D.J."/>
            <person name="Maclean D."/>
            <person name="Jones J.D."/>
        </authorList>
    </citation>
    <scope>NUCLEOTIDE SEQUENCE</scope>
</reference>
<sequence length="108" mass="12294">MTTLEQSWSKWDIERQKLHLMKSLTFVHQLCGIYPIAEDDTAMPRAYLQPANLVMAQHSKGMQEQNGEFIEIKLFQSHVYSEPSSSSSITLLAAKRPGLSSYKSTVYI</sequence>
<accession>F0WKF0</accession>
<protein>
    <submittedName>
        <fullName evidence="1">AlNc14C132G7002 protein</fullName>
    </submittedName>
</protein>
<gene>
    <name evidence="1" type="primary">AlNc14C132G7002</name>
    <name evidence="1" type="ORF">ALNC14_078970</name>
</gene>
<proteinExistence type="predicted"/>
<reference evidence="1" key="2">
    <citation type="submission" date="2011-02" db="EMBL/GenBank/DDBJ databases">
        <authorList>
            <person name="MacLean D."/>
        </authorList>
    </citation>
    <scope>NUCLEOTIDE SEQUENCE</scope>
</reference>
<evidence type="ECO:0000313" key="1">
    <source>
        <dbReference type="EMBL" id="CCA21754.1"/>
    </source>
</evidence>